<reference evidence="3" key="1">
    <citation type="journal article" date="2020" name="Cell">
        <title>Large-Scale Comparative Analyses of Tick Genomes Elucidate Their Genetic Diversity and Vector Capacities.</title>
        <authorList>
            <consortium name="Tick Genome and Microbiome Consortium (TIGMIC)"/>
            <person name="Jia N."/>
            <person name="Wang J."/>
            <person name="Shi W."/>
            <person name="Du L."/>
            <person name="Sun Y."/>
            <person name="Zhan W."/>
            <person name="Jiang J.F."/>
            <person name="Wang Q."/>
            <person name="Zhang B."/>
            <person name="Ji P."/>
            <person name="Bell-Sakyi L."/>
            <person name="Cui X.M."/>
            <person name="Yuan T.T."/>
            <person name="Jiang B.G."/>
            <person name="Yang W.F."/>
            <person name="Lam T.T."/>
            <person name="Chang Q.C."/>
            <person name="Ding S.J."/>
            <person name="Wang X.J."/>
            <person name="Zhu J.G."/>
            <person name="Ruan X.D."/>
            <person name="Zhao L."/>
            <person name="Wei J.T."/>
            <person name="Ye R.Z."/>
            <person name="Que T.C."/>
            <person name="Du C.H."/>
            <person name="Zhou Y.H."/>
            <person name="Cheng J.X."/>
            <person name="Dai P.F."/>
            <person name="Guo W.B."/>
            <person name="Han X.H."/>
            <person name="Huang E.J."/>
            <person name="Li L.F."/>
            <person name="Wei W."/>
            <person name="Gao Y.C."/>
            <person name="Liu J.Z."/>
            <person name="Shao H.Z."/>
            <person name="Wang X."/>
            <person name="Wang C.C."/>
            <person name="Yang T.C."/>
            <person name="Huo Q.B."/>
            <person name="Li W."/>
            <person name="Chen H.Y."/>
            <person name="Chen S.E."/>
            <person name="Zhou L.G."/>
            <person name="Ni X.B."/>
            <person name="Tian J.H."/>
            <person name="Sheng Y."/>
            <person name="Liu T."/>
            <person name="Pan Y.S."/>
            <person name="Xia L.Y."/>
            <person name="Li J."/>
            <person name="Zhao F."/>
            <person name="Cao W.C."/>
        </authorList>
    </citation>
    <scope>NUCLEOTIDE SEQUENCE</scope>
    <source>
        <strain evidence="3">Rmic-2018</strain>
    </source>
</reference>
<comment type="caution">
    <text evidence="3">The sequence shown here is derived from an EMBL/GenBank/DDBJ whole genome shotgun (WGS) entry which is preliminary data.</text>
</comment>
<name>A0A9J6DGA4_RHIMP</name>
<gene>
    <name evidence="3" type="ORF">HPB51_011813</name>
</gene>
<dbReference type="AlphaFoldDB" id="A0A9J6DGA4"/>
<keyword evidence="4" id="KW-1185">Reference proteome</keyword>
<feature type="region of interest" description="Disordered" evidence="1">
    <location>
        <begin position="88"/>
        <end position="109"/>
    </location>
</feature>
<sequence>MSTGDEAPAHEDILHLLQVESVVKKVPSGLNNVRRIVQFAKDPDDDGSIQDPLSATPLEVYVIWGILLVTALSLVLLLAYYVRPSATEGGGGAAASGNDGDGTSTKPLLVPRRVSEDTIQLDFNDASPRNNFMQSVLKTLKSLEE</sequence>
<keyword evidence="2" id="KW-0812">Transmembrane</keyword>
<reference evidence="3" key="2">
    <citation type="submission" date="2021-09" db="EMBL/GenBank/DDBJ databases">
        <authorList>
            <person name="Jia N."/>
            <person name="Wang J."/>
            <person name="Shi W."/>
            <person name="Du L."/>
            <person name="Sun Y."/>
            <person name="Zhan W."/>
            <person name="Jiang J."/>
            <person name="Wang Q."/>
            <person name="Zhang B."/>
            <person name="Ji P."/>
            <person name="Sakyi L.B."/>
            <person name="Cui X."/>
            <person name="Yuan T."/>
            <person name="Jiang B."/>
            <person name="Yang W."/>
            <person name="Lam T.T.-Y."/>
            <person name="Chang Q."/>
            <person name="Ding S."/>
            <person name="Wang X."/>
            <person name="Zhu J."/>
            <person name="Ruan X."/>
            <person name="Zhao L."/>
            <person name="Wei J."/>
            <person name="Que T."/>
            <person name="Du C."/>
            <person name="Cheng J."/>
            <person name="Dai P."/>
            <person name="Han X."/>
            <person name="Huang E."/>
            <person name="Gao Y."/>
            <person name="Liu J."/>
            <person name="Shao H."/>
            <person name="Ye R."/>
            <person name="Li L."/>
            <person name="Wei W."/>
            <person name="Wang X."/>
            <person name="Wang C."/>
            <person name="Huo Q."/>
            <person name="Li W."/>
            <person name="Guo W."/>
            <person name="Chen H."/>
            <person name="Chen S."/>
            <person name="Zhou L."/>
            <person name="Zhou L."/>
            <person name="Ni X."/>
            <person name="Tian J."/>
            <person name="Zhou Y."/>
            <person name="Sheng Y."/>
            <person name="Liu T."/>
            <person name="Pan Y."/>
            <person name="Xia L."/>
            <person name="Li J."/>
            <person name="Zhao F."/>
            <person name="Cao W."/>
        </authorList>
    </citation>
    <scope>NUCLEOTIDE SEQUENCE</scope>
    <source>
        <strain evidence="3">Rmic-2018</strain>
        <tissue evidence="3">Larvae</tissue>
    </source>
</reference>
<accession>A0A9J6DGA4</accession>
<keyword evidence="2" id="KW-0472">Membrane</keyword>
<feature type="transmembrane region" description="Helical" evidence="2">
    <location>
        <begin position="61"/>
        <end position="82"/>
    </location>
</feature>
<dbReference type="EMBL" id="JABSTU010000009">
    <property type="protein sequence ID" value="KAH8021034.1"/>
    <property type="molecule type" value="Genomic_DNA"/>
</dbReference>
<evidence type="ECO:0000313" key="4">
    <source>
        <dbReference type="Proteomes" id="UP000821866"/>
    </source>
</evidence>
<organism evidence="3 4">
    <name type="scientific">Rhipicephalus microplus</name>
    <name type="common">Cattle tick</name>
    <name type="synonym">Boophilus microplus</name>
    <dbReference type="NCBI Taxonomy" id="6941"/>
    <lineage>
        <taxon>Eukaryota</taxon>
        <taxon>Metazoa</taxon>
        <taxon>Ecdysozoa</taxon>
        <taxon>Arthropoda</taxon>
        <taxon>Chelicerata</taxon>
        <taxon>Arachnida</taxon>
        <taxon>Acari</taxon>
        <taxon>Parasitiformes</taxon>
        <taxon>Ixodida</taxon>
        <taxon>Ixodoidea</taxon>
        <taxon>Ixodidae</taxon>
        <taxon>Rhipicephalinae</taxon>
        <taxon>Rhipicephalus</taxon>
        <taxon>Boophilus</taxon>
    </lineage>
</organism>
<evidence type="ECO:0000256" key="2">
    <source>
        <dbReference type="SAM" id="Phobius"/>
    </source>
</evidence>
<proteinExistence type="predicted"/>
<dbReference type="Proteomes" id="UP000821866">
    <property type="component" value="Chromosome 7"/>
</dbReference>
<evidence type="ECO:0000313" key="3">
    <source>
        <dbReference type="EMBL" id="KAH8021034.1"/>
    </source>
</evidence>
<evidence type="ECO:0000256" key="1">
    <source>
        <dbReference type="SAM" id="MobiDB-lite"/>
    </source>
</evidence>
<protein>
    <submittedName>
        <fullName evidence="3">Uncharacterized protein</fullName>
    </submittedName>
</protein>
<keyword evidence="2" id="KW-1133">Transmembrane helix</keyword>
<feature type="compositionally biased region" description="Low complexity" evidence="1">
    <location>
        <begin position="95"/>
        <end position="104"/>
    </location>
</feature>